<name>G9Y4D0_HAFAL</name>
<gene>
    <name evidence="2" type="ORF">HMPREF0454_01394</name>
</gene>
<feature type="transmembrane region" description="Helical" evidence="1">
    <location>
        <begin position="12"/>
        <end position="36"/>
    </location>
</feature>
<evidence type="ECO:0000313" key="2">
    <source>
        <dbReference type="EMBL" id="EHM44734.1"/>
    </source>
</evidence>
<organism evidence="2 3">
    <name type="scientific">Hafnia alvei ATCC 51873</name>
    <dbReference type="NCBI Taxonomy" id="1002364"/>
    <lineage>
        <taxon>Bacteria</taxon>
        <taxon>Pseudomonadati</taxon>
        <taxon>Pseudomonadota</taxon>
        <taxon>Gammaproteobacteria</taxon>
        <taxon>Enterobacterales</taxon>
        <taxon>Hafniaceae</taxon>
        <taxon>Hafnia</taxon>
    </lineage>
</organism>
<proteinExistence type="predicted"/>
<comment type="caution">
    <text evidence="2">The sequence shown here is derived from an EMBL/GenBank/DDBJ whole genome shotgun (WGS) entry which is preliminary data.</text>
</comment>
<evidence type="ECO:0000256" key="1">
    <source>
        <dbReference type="SAM" id="Phobius"/>
    </source>
</evidence>
<sequence>MFIYVIRKKFKIIKIHINILFLMGFYLLCIETYALYNNDKTGQY</sequence>
<protein>
    <submittedName>
        <fullName evidence="2">Uncharacterized protein</fullName>
    </submittedName>
</protein>
<keyword evidence="1" id="KW-0472">Membrane</keyword>
<dbReference type="AlphaFoldDB" id="G9Y4D0"/>
<dbReference type="Proteomes" id="UP000005959">
    <property type="component" value="Unassembled WGS sequence"/>
</dbReference>
<reference evidence="2 3" key="1">
    <citation type="submission" date="2011-08" db="EMBL/GenBank/DDBJ databases">
        <authorList>
            <person name="Weinstock G."/>
            <person name="Sodergren E."/>
            <person name="Clifton S."/>
            <person name="Fulton L."/>
            <person name="Fulton B."/>
            <person name="Courtney L."/>
            <person name="Fronick C."/>
            <person name="Harrison M."/>
            <person name="Strong C."/>
            <person name="Farmer C."/>
            <person name="Delahaunty K."/>
            <person name="Markovic C."/>
            <person name="Hall O."/>
            <person name="Minx P."/>
            <person name="Tomlinson C."/>
            <person name="Mitreva M."/>
            <person name="Hou S."/>
            <person name="Chen J."/>
            <person name="Wollam A."/>
            <person name="Pepin K.H."/>
            <person name="Johnson M."/>
            <person name="Bhonagiri V."/>
            <person name="Zhang X."/>
            <person name="Suruliraj S."/>
            <person name="Warren W."/>
            <person name="Chinwalla A."/>
            <person name="Mardis E.R."/>
            <person name="Wilson R.K."/>
        </authorList>
    </citation>
    <scope>NUCLEOTIDE SEQUENCE [LARGE SCALE GENOMIC DNA]</scope>
    <source>
        <strain evidence="2 3">ATCC 51873</strain>
    </source>
</reference>
<dbReference type="HOGENOM" id="CLU_3216930_0_0_6"/>
<evidence type="ECO:0000313" key="3">
    <source>
        <dbReference type="Proteomes" id="UP000005959"/>
    </source>
</evidence>
<dbReference type="EMBL" id="AGCI01000027">
    <property type="protein sequence ID" value="EHM44734.1"/>
    <property type="molecule type" value="Genomic_DNA"/>
</dbReference>
<keyword evidence="1" id="KW-0812">Transmembrane</keyword>
<keyword evidence="1" id="KW-1133">Transmembrane helix</keyword>
<accession>G9Y4D0</accession>